<dbReference type="AlphaFoldDB" id="A0AAD7FN79"/>
<accession>A0AAD7FN79</accession>
<dbReference type="EMBL" id="JARKIF010000010">
    <property type="protein sequence ID" value="KAJ7629046.1"/>
    <property type="molecule type" value="Genomic_DNA"/>
</dbReference>
<dbReference type="InterPro" id="IPR021109">
    <property type="entry name" value="Peptidase_aspartic_dom_sf"/>
</dbReference>
<dbReference type="CDD" id="cd05471">
    <property type="entry name" value="pepsin_like"/>
    <property type="match status" value="1"/>
</dbReference>
<dbReference type="GO" id="GO:0000324">
    <property type="term" value="C:fungal-type vacuole"/>
    <property type="evidence" value="ECO:0007669"/>
    <property type="project" value="TreeGrafter"/>
</dbReference>
<dbReference type="Proteomes" id="UP001221142">
    <property type="component" value="Unassembled WGS sequence"/>
</dbReference>
<name>A0AAD7FN79_9AGAR</name>
<evidence type="ECO:0000256" key="3">
    <source>
        <dbReference type="PIRSR" id="PIRSR601461-1"/>
    </source>
</evidence>
<evidence type="ECO:0000313" key="8">
    <source>
        <dbReference type="Proteomes" id="UP001221142"/>
    </source>
</evidence>
<dbReference type="PRINTS" id="PR00792">
    <property type="entry name" value="PEPSIN"/>
</dbReference>
<sequence>MGVLPVLSAILLASTTHAEFTFVRRTSLAPRSQDVALPAAEFTVPFTGKASVRKSKKGALAALRGGASNAVVVDGTDFDEEYITNVTVGGQHFALIVDTGSSDTWVPQIGFNCFDLDHNPVSPDTCAFGTPGFNIQASKTFKPFPNVSFNITYGDGEFLSGPVGFDTISVGGLSVTGQEFGVPTLAAWEGDTVNTGLIGLAFPELTSVYNTTDPTKASGANQLPYDPFFFTAVKEKKLKNSIFSVSLDRGTLEQQENDIFDANLGFLAFGGIVPVPVTDTSVTVPIEGYSATTGIPSSALGSTFFFYTVDVESFTFPGSNKLSTAQNNTILDTGTTLNFVPTDVAAAYNAAFKPPAVNDPDVGGFIVPCNATVPEFLVRIGGKEFSVDGRDQLLPIGTDANGVLTCITGTQDGGPAVADNIFILGDVFLHNVVATFNPIAEQVTLTQRQKY</sequence>
<dbReference type="PANTHER" id="PTHR47966:SF47">
    <property type="entry name" value="ENDOPEPTIDASE, PUTATIVE (AFU_ORTHOLOGUE AFUA_3G01220)-RELATED"/>
    <property type="match status" value="1"/>
</dbReference>
<feature type="chain" id="PRO_5042074722" evidence="5">
    <location>
        <begin position="19"/>
        <end position="451"/>
    </location>
</feature>
<evidence type="ECO:0000256" key="1">
    <source>
        <dbReference type="ARBA" id="ARBA00007447"/>
    </source>
</evidence>
<keyword evidence="4" id="KW-0378">Hydrolase</keyword>
<evidence type="ECO:0000259" key="6">
    <source>
        <dbReference type="PROSITE" id="PS51767"/>
    </source>
</evidence>
<feature type="active site" evidence="3">
    <location>
        <position position="98"/>
    </location>
</feature>
<keyword evidence="2 4" id="KW-0064">Aspartyl protease</keyword>
<dbReference type="PANTHER" id="PTHR47966">
    <property type="entry name" value="BETA-SITE APP-CLEAVING ENZYME, ISOFORM A-RELATED"/>
    <property type="match status" value="1"/>
</dbReference>
<organism evidence="7 8">
    <name type="scientific">Roridomyces roridus</name>
    <dbReference type="NCBI Taxonomy" id="1738132"/>
    <lineage>
        <taxon>Eukaryota</taxon>
        <taxon>Fungi</taxon>
        <taxon>Dikarya</taxon>
        <taxon>Basidiomycota</taxon>
        <taxon>Agaricomycotina</taxon>
        <taxon>Agaricomycetes</taxon>
        <taxon>Agaricomycetidae</taxon>
        <taxon>Agaricales</taxon>
        <taxon>Marasmiineae</taxon>
        <taxon>Mycenaceae</taxon>
        <taxon>Roridomyces</taxon>
    </lineage>
</organism>
<evidence type="ECO:0000256" key="5">
    <source>
        <dbReference type="SAM" id="SignalP"/>
    </source>
</evidence>
<comment type="caution">
    <text evidence="7">The sequence shown here is derived from an EMBL/GenBank/DDBJ whole genome shotgun (WGS) entry which is preliminary data.</text>
</comment>
<protein>
    <submittedName>
        <fullName evidence="7">Aspartic peptidase domain-containing protein</fullName>
    </submittedName>
</protein>
<dbReference type="InterPro" id="IPR001461">
    <property type="entry name" value="Aspartic_peptidase_A1"/>
</dbReference>
<keyword evidence="5" id="KW-0732">Signal</keyword>
<dbReference type="GO" id="GO:0004190">
    <property type="term" value="F:aspartic-type endopeptidase activity"/>
    <property type="evidence" value="ECO:0007669"/>
    <property type="project" value="UniProtKB-KW"/>
</dbReference>
<dbReference type="PROSITE" id="PS00141">
    <property type="entry name" value="ASP_PROTEASE"/>
    <property type="match status" value="1"/>
</dbReference>
<dbReference type="GO" id="GO:0006508">
    <property type="term" value="P:proteolysis"/>
    <property type="evidence" value="ECO:0007669"/>
    <property type="project" value="UniProtKB-KW"/>
</dbReference>
<gene>
    <name evidence="7" type="ORF">FB45DRAFT_748453</name>
</gene>
<keyword evidence="4" id="KW-0645">Protease</keyword>
<dbReference type="InterPro" id="IPR034164">
    <property type="entry name" value="Pepsin-like_dom"/>
</dbReference>
<keyword evidence="8" id="KW-1185">Reference proteome</keyword>
<dbReference type="Pfam" id="PF00026">
    <property type="entry name" value="Asp"/>
    <property type="match status" value="1"/>
</dbReference>
<dbReference type="SUPFAM" id="SSF50630">
    <property type="entry name" value="Acid proteases"/>
    <property type="match status" value="1"/>
</dbReference>
<evidence type="ECO:0000313" key="7">
    <source>
        <dbReference type="EMBL" id="KAJ7629046.1"/>
    </source>
</evidence>
<dbReference type="Gene3D" id="2.40.70.10">
    <property type="entry name" value="Acid Proteases"/>
    <property type="match status" value="2"/>
</dbReference>
<evidence type="ECO:0000256" key="4">
    <source>
        <dbReference type="RuleBase" id="RU000454"/>
    </source>
</evidence>
<reference evidence="7" key="1">
    <citation type="submission" date="2023-03" db="EMBL/GenBank/DDBJ databases">
        <title>Massive genome expansion in bonnet fungi (Mycena s.s.) driven by repeated elements and novel gene families across ecological guilds.</title>
        <authorList>
            <consortium name="Lawrence Berkeley National Laboratory"/>
            <person name="Harder C.B."/>
            <person name="Miyauchi S."/>
            <person name="Viragh M."/>
            <person name="Kuo A."/>
            <person name="Thoen E."/>
            <person name="Andreopoulos B."/>
            <person name="Lu D."/>
            <person name="Skrede I."/>
            <person name="Drula E."/>
            <person name="Henrissat B."/>
            <person name="Morin E."/>
            <person name="Kohler A."/>
            <person name="Barry K."/>
            <person name="LaButti K."/>
            <person name="Morin E."/>
            <person name="Salamov A."/>
            <person name="Lipzen A."/>
            <person name="Mereny Z."/>
            <person name="Hegedus B."/>
            <person name="Baldrian P."/>
            <person name="Stursova M."/>
            <person name="Weitz H."/>
            <person name="Taylor A."/>
            <person name="Grigoriev I.V."/>
            <person name="Nagy L.G."/>
            <person name="Martin F."/>
            <person name="Kauserud H."/>
        </authorList>
    </citation>
    <scope>NUCLEOTIDE SEQUENCE</scope>
    <source>
        <strain evidence="7">9284</strain>
    </source>
</reference>
<feature type="signal peptide" evidence="5">
    <location>
        <begin position="1"/>
        <end position="18"/>
    </location>
</feature>
<dbReference type="InterPro" id="IPR001969">
    <property type="entry name" value="Aspartic_peptidase_AS"/>
</dbReference>
<proteinExistence type="inferred from homology"/>
<feature type="active site" evidence="3">
    <location>
        <position position="332"/>
    </location>
</feature>
<feature type="domain" description="Peptidase A1" evidence="6">
    <location>
        <begin position="82"/>
        <end position="446"/>
    </location>
</feature>
<dbReference type="PROSITE" id="PS51767">
    <property type="entry name" value="PEPTIDASE_A1"/>
    <property type="match status" value="1"/>
</dbReference>
<dbReference type="InterPro" id="IPR033121">
    <property type="entry name" value="PEPTIDASE_A1"/>
</dbReference>
<evidence type="ECO:0000256" key="2">
    <source>
        <dbReference type="ARBA" id="ARBA00022750"/>
    </source>
</evidence>
<comment type="similarity">
    <text evidence="1 4">Belongs to the peptidase A1 family.</text>
</comment>